<dbReference type="SMART" id="SM00710">
    <property type="entry name" value="PbH1"/>
    <property type="match status" value="5"/>
</dbReference>
<dbReference type="InterPro" id="IPR007742">
    <property type="entry name" value="NosD_dom"/>
</dbReference>
<dbReference type="OrthoDB" id="7200459at2"/>
<dbReference type="Proteomes" id="UP000182661">
    <property type="component" value="Unassembled WGS sequence"/>
</dbReference>
<dbReference type="SUPFAM" id="SSF51126">
    <property type="entry name" value="Pectin lyase-like"/>
    <property type="match status" value="1"/>
</dbReference>
<keyword evidence="3" id="KW-1185">Reference proteome</keyword>
<dbReference type="Gene3D" id="2.160.20.10">
    <property type="entry name" value="Single-stranded right-handed beta-helix, Pectin lyase-like"/>
    <property type="match status" value="1"/>
</dbReference>
<gene>
    <name evidence="2" type="ORF">AX760_08095</name>
</gene>
<organism evidence="2 3">
    <name type="scientific">Pararhizobium antarcticum</name>
    <dbReference type="NCBI Taxonomy" id="1798805"/>
    <lineage>
        <taxon>Bacteria</taxon>
        <taxon>Pseudomonadati</taxon>
        <taxon>Pseudomonadota</taxon>
        <taxon>Alphaproteobacteria</taxon>
        <taxon>Hyphomicrobiales</taxon>
        <taxon>Rhizobiaceae</taxon>
        <taxon>Rhizobium/Agrobacterium group</taxon>
        <taxon>Pararhizobium</taxon>
    </lineage>
</organism>
<protein>
    <recommendedName>
        <fullName evidence="1">Periplasmic copper-binding protein NosD beta helix domain-containing protein</fullName>
    </recommendedName>
</protein>
<name>A0A657LMS9_9HYPH</name>
<dbReference type="AlphaFoldDB" id="A0A657LMS9"/>
<evidence type="ECO:0000313" key="2">
    <source>
        <dbReference type="EMBL" id="OJF90614.1"/>
    </source>
</evidence>
<evidence type="ECO:0000313" key="3">
    <source>
        <dbReference type="Proteomes" id="UP000182661"/>
    </source>
</evidence>
<dbReference type="Pfam" id="PF05048">
    <property type="entry name" value="NosD"/>
    <property type="match status" value="1"/>
</dbReference>
<feature type="domain" description="Periplasmic copper-binding protein NosD beta helix" evidence="1">
    <location>
        <begin position="174"/>
        <end position="269"/>
    </location>
</feature>
<evidence type="ECO:0000259" key="1">
    <source>
        <dbReference type="Pfam" id="PF05048"/>
    </source>
</evidence>
<dbReference type="EMBL" id="LSRP01000140">
    <property type="protein sequence ID" value="OJF90614.1"/>
    <property type="molecule type" value="Genomic_DNA"/>
</dbReference>
<comment type="caution">
    <text evidence="2">The sequence shown here is derived from an EMBL/GenBank/DDBJ whole genome shotgun (WGS) entry which is preliminary data.</text>
</comment>
<reference evidence="2 3" key="1">
    <citation type="submission" date="2016-02" db="EMBL/GenBank/DDBJ databases">
        <title>Genome sequencing of a beta-galactosidase producing bacteria Rhizobium sp. 59.</title>
        <authorList>
            <person name="Wang D."/>
            <person name="Kot W."/>
            <person name="Qin Y."/>
            <person name="Hansen L."/>
            <person name="Naqvi K."/>
            <person name="Rensing C."/>
        </authorList>
    </citation>
    <scope>NUCLEOTIDE SEQUENCE [LARGE SCALE GENOMIC DNA]</scope>
    <source>
        <strain evidence="2 3">59</strain>
    </source>
</reference>
<dbReference type="InterPro" id="IPR011050">
    <property type="entry name" value="Pectin_lyase_fold/virulence"/>
</dbReference>
<dbReference type="InterPro" id="IPR006626">
    <property type="entry name" value="PbH1"/>
</dbReference>
<proteinExistence type="predicted"/>
<accession>A0A657LMS9</accession>
<dbReference type="InterPro" id="IPR012334">
    <property type="entry name" value="Pectin_lyas_fold"/>
</dbReference>
<sequence>MLLVLAWPATADAKACSVKVLSALREPATKQDSSLELRCDLALKPDDVITKRLLVSGEKASGITLDCNGAMLDGSRGTVNFGKPSLLIRSMRDKKGGWSVPGNVTIRNCVIKGAIRLQGLGTNGQAKAVKQSSLSEGHTARAQAAAPSGIALSGLSFIADGRIPLYLGPGTTGLTLSGSKFTGKSDGTAIYLDAESAGNTISGNTFAATTRSREQIAIDGSARNVISGNTFENPVNGGIFLYRNCGEGGTIRHQTPQENTISGNRFVYQVSSTAKPAVWLNSRNGWSWHCFHDPAYPFGSSLSPLDFAQHNTVTDNRIEGGDVSLIRNSDKTNRVEGNGS</sequence>